<protein>
    <submittedName>
        <fullName evidence="1">Uncharacterized protein</fullName>
    </submittedName>
</protein>
<accession>A0A8D9AHP8</accession>
<dbReference type="AlphaFoldDB" id="A0A8D9AHP8"/>
<sequence length="116" mass="13258">MPWYLKARKRLCSLSTGTWYKASDRSIVASMSPGRRKAGIRKWFISLNRRSFRKEFNRVRLKIGRGMPFDFNRMNMCERNPEGVEVGEMIPFPNISLIAIDIALDTEVMSGGGIAV</sequence>
<name>A0A8D9AHP8_9HEMI</name>
<reference evidence="1" key="1">
    <citation type="submission" date="2021-05" db="EMBL/GenBank/DDBJ databases">
        <authorList>
            <person name="Alioto T."/>
            <person name="Alioto T."/>
            <person name="Gomez Garrido J."/>
        </authorList>
    </citation>
    <scope>NUCLEOTIDE SEQUENCE</scope>
</reference>
<proteinExistence type="predicted"/>
<dbReference type="EMBL" id="HBUF01568196">
    <property type="protein sequence ID" value="CAG6765437.1"/>
    <property type="molecule type" value="Transcribed_RNA"/>
</dbReference>
<evidence type="ECO:0000313" key="1">
    <source>
        <dbReference type="EMBL" id="CAG6765437.1"/>
    </source>
</evidence>
<organism evidence="1">
    <name type="scientific">Cacopsylla melanoneura</name>
    <dbReference type="NCBI Taxonomy" id="428564"/>
    <lineage>
        <taxon>Eukaryota</taxon>
        <taxon>Metazoa</taxon>
        <taxon>Ecdysozoa</taxon>
        <taxon>Arthropoda</taxon>
        <taxon>Hexapoda</taxon>
        <taxon>Insecta</taxon>
        <taxon>Pterygota</taxon>
        <taxon>Neoptera</taxon>
        <taxon>Paraneoptera</taxon>
        <taxon>Hemiptera</taxon>
        <taxon>Sternorrhyncha</taxon>
        <taxon>Psylloidea</taxon>
        <taxon>Psyllidae</taxon>
        <taxon>Psyllinae</taxon>
        <taxon>Cacopsylla</taxon>
    </lineage>
</organism>